<name>A0A918ALL8_9PSEU</name>
<evidence type="ECO:0000256" key="1">
    <source>
        <dbReference type="SAM" id="MobiDB-lite"/>
    </source>
</evidence>
<dbReference type="EMBL" id="BMRG01000004">
    <property type="protein sequence ID" value="GGP54781.1"/>
    <property type="molecule type" value="Genomic_DNA"/>
</dbReference>
<reference evidence="2" key="2">
    <citation type="submission" date="2020-09" db="EMBL/GenBank/DDBJ databases">
        <authorList>
            <person name="Sun Q."/>
            <person name="Ohkuma M."/>
        </authorList>
    </citation>
    <scope>NUCLEOTIDE SEQUENCE</scope>
    <source>
        <strain evidence="2">JCM 3313</strain>
    </source>
</reference>
<protein>
    <submittedName>
        <fullName evidence="2">Uncharacterized protein</fullName>
    </submittedName>
</protein>
<sequence>MVADGRGTVRRERAVTKIIPFSPHNSDEVLDVLGLNVKAPAQPGRSGGAPGRDPHLP</sequence>
<proteinExistence type="predicted"/>
<feature type="region of interest" description="Disordered" evidence="1">
    <location>
        <begin position="38"/>
        <end position="57"/>
    </location>
</feature>
<accession>A0A918ALL8</accession>
<evidence type="ECO:0000313" key="2">
    <source>
        <dbReference type="EMBL" id="GGP54781.1"/>
    </source>
</evidence>
<dbReference type="Proteomes" id="UP000639606">
    <property type="component" value="Unassembled WGS sequence"/>
</dbReference>
<comment type="caution">
    <text evidence="2">The sequence shown here is derived from an EMBL/GenBank/DDBJ whole genome shotgun (WGS) entry which is preliminary data.</text>
</comment>
<organism evidence="2 3">
    <name type="scientific">Saccharothrix coeruleofusca</name>
    <dbReference type="NCBI Taxonomy" id="33919"/>
    <lineage>
        <taxon>Bacteria</taxon>
        <taxon>Bacillati</taxon>
        <taxon>Actinomycetota</taxon>
        <taxon>Actinomycetes</taxon>
        <taxon>Pseudonocardiales</taxon>
        <taxon>Pseudonocardiaceae</taxon>
        <taxon>Saccharothrix</taxon>
    </lineage>
</organism>
<keyword evidence="3" id="KW-1185">Reference proteome</keyword>
<dbReference type="AlphaFoldDB" id="A0A918ALL8"/>
<reference evidence="2" key="1">
    <citation type="journal article" date="2014" name="Int. J. Syst. Evol. Microbiol.">
        <title>Complete genome sequence of Corynebacterium casei LMG S-19264T (=DSM 44701T), isolated from a smear-ripened cheese.</title>
        <authorList>
            <consortium name="US DOE Joint Genome Institute (JGI-PGF)"/>
            <person name="Walter F."/>
            <person name="Albersmeier A."/>
            <person name="Kalinowski J."/>
            <person name="Ruckert C."/>
        </authorList>
    </citation>
    <scope>NUCLEOTIDE SEQUENCE</scope>
    <source>
        <strain evidence="2">JCM 3313</strain>
    </source>
</reference>
<gene>
    <name evidence="2" type="ORF">GCM10010185_29110</name>
</gene>
<evidence type="ECO:0000313" key="3">
    <source>
        <dbReference type="Proteomes" id="UP000639606"/>
    </source>
</evidence>